<dbReference type="SUPFAM" id="SSF117916">
    <property type="entry name" value="Fe-S cluster assembly (FSCA) domain-like"/>
    <property type="match status" value="1"/>
</dbReference>
<evidence type="ECO:0000256" key="1">
    <source>
        <dbReference type="SAM" id="MobiDB-lite"/>
    </source>
</evidence>
<dbReference type="InterPro" id="IPR001075">
    <property type="entry name" value="NIF_FeS_clus_asmbl_NifU_C"/>
</dbReference>
<evidence type="ECO:0000313" key="3">
    <source>
        <dbReference type="EMBL" id="SFB74043.1"/>
    </source>
</evidence>
<evidence type="ECO:0000313" key="4">
    <source>
        <dbReference type="Proteomes" id="UP000199161"/>
    </source>
</evidence>
<organism evidence="3 4">
    <name type="scientific">Natronobacterium haloterrestre</name>
    <name type="common">Halobiforma haloterrestris</name>
    <dbReference type="NCBI Taxonomy" id="148448"/>
    <lineage>
        <taxon>Archaea</taxon>
        <taxon>Methanobacteriati</taxon>
        <taxon>Methanobacteriota</taxon>
        <taxon>Stenosarchaea group</taxon>
        <taxon>Halobacteria</taxon>
        <taxon>Halobacteriales</taxon>
        <taxon>Natrialbaceae</taxon>
        <taxon>Natronobacterium</taxon>
    </lineage>
</organism>
<feature type="region of interest" description="Disordered" evidence="1">
    <location>
        <begin position="1"/>
        <end position="25"/>
    </location>
</feature>
<name>A0A1I1DND6_NATHA</name>
<dbReference type="GO" id="GO:0051536">
    <property type="term" value="F:iron-sulfur cluster binding"/>
    <property type="evidence" value="ECO:0007669"/>
    <property type="project" value="InterPro"/>
</dbReference>
<dbReference type="Gene3D" id="3.30.300.130">
    <property type="entry name" value="Fe-S cluster assembly (FSCA)"/>
    <property type="match status" value="1"/>
</dbReference>
<dbReference type="InterPro" id="IPR034904">
    <property type="entry name" value="FSCA_dom_sf"/>
</dbReference>
<feature type="region of interest" description="Disordered" evidence="1">
    <location>
        <begin position="95"/>
        <end position="134"/>
    </location>
</feature>
<dbReference type="GO" id="GO:0005506">
    <property type="term" value="F:iron ion binding"/>
    <property type="evidence" value="ECO:0007669"/>
    <property type="project" value="InterPro"/>
</dbReference>
<dbReference type="EMBL" id="FOKW01000001">
    <property type="protein sequence ID" value="SFB74043.1"/>
    <property type="molecule type" value="Genomic_DNA"/>
</dbReference>
<dbReference type="OrthoDB" id="161232at2157"/>
<evidence type="ECO:0000259" key="2">
    <source>
        <dbReference type="Pfam" id="PF01106"/>
    </source>
</evidence>
<keyword evidence="4" id="KW-1185">Reference proteome</keyword>
<dbReference type="AlphaFoldDB" id="A0A1I1DND6"/>
<accession>A0A1I1DND6</accession>
<sequence length="134" mass="14254">MTRSDADTGTGTDADADDSEESLRERVEQWLSREMPIIQMHGGTSAVRKADPDSGEVVVELGGGCKGCSVSDVTTGNIEAELIKWPEVEEVTVRVPDARDTLGGPDQPESIMGVDRTEGGRGDWGSSNPGKDHL</sequence>
<reference evidence="4" key="1">
    <citation type="submission" date="2016-10" db="EMBL/GenBank/DDBJ databases">
        <authorList>
            <person name="Varghese N."/>
            <person name="Submissions S."/>
        </authorList>
    </citation>
    <scope>NUCLEOTIDE SEQUENCE [LARGE SCALE GENOMIC DNA]</scope>
    <source>
        <strain evidence="4">DSM 13078</strain>
    </source>
</reference>
<feature type="compositionally biased region" description="Polar residues" evidence="1">
    <location>
        <begin position="125"/>
        <end position="134"/>
    </location>
</feature>
<dbReference type="Proteomes" id="UP000199161">
    <property type="component" value="Unassembled WGS sequence"/>
</dbReference>
<dbReference type="RefSeq" id="WP_089785572.1">
    <property type="nucleotide sequence ID" value="NZ_FOKW01000001.1"/>
</dbReference>
<dbReference type="Pfam" id="PF01106">
    <property type="entry name" value="NifU"/>
    <property type="match status" value="1"/>
</dbReference>
<proteinExistence type="predicted"/>
<gene>
    <name evidence="3" type="ORF">SAMN05444422_101627</name>
</gene>
<dbReference type="GO" id="GO:0016226">
    <property type="term" value="P:iron-sulfur cluster assembly"/>
    <property type="evidence" value="ECO:0007669"/>
    <property type="project" value="InterPro"/>
</dbReference>
<feature type="domain" description="NIF system FeS cluster assembly NifU C-terminal" evidence="2">
    <location>
        <begin position="31"/>
        <end position="91"/>
    </location>
</feature>
<protein>
    <submittedName>
        <fullName evidence="3">Fe-S cluster biogenesis protein NfuA, 4Fe-4S-binding domain</fullName>
    </submittedName>
</protein>